<feature type="transmembrane region" description="Helical" evidence="7">
    <location>
        <begin position="647"/>
        <end position="668"/>
    </location>
</feature>
<feature type="domain" description="SSD" evidence="8">
    <location>
        <begin position="556"/>
        <end position="699"/>
    </location>
</feature>
<feature type="transmembrane region" description="Helical" evidence="7">
    <location>
        <begin position="299"/>
        <end position="318"/>
    </location>
</feature>
<feature type="transmembrane region" description="Helical" evidence="7">
    <location>
        <begin position="330"/>
        <end position="352"/>
    </location>
</feature>
<feature type="transmembrane region" description="Helical" evidence="7">
    <location>
        <begin position="389"/>
        <end position="409"/>
    </location>
</feature>
<evidence type="ECO:0000313" key="9">
    <source>
        <dbReference type="EMBL" id="NNG41330.1"/>
    </source>
</evidence>
<comment type="subcellular location">
    <subcellularLocation>
        <location evidence="1">Cell membrane</location>
        <topology evidence="1">Multi-pass membrane protein</topology>
    </subcellularLocation>
</comment>
<keyword evidence="5 7" id="KW-0472">Membrane</keyword>
<evidence type="ECO:0000256" key="2">
    <source>
        <dbReference type="ARBA" id="ARBA00022475"/>
    </source>
</evidence>
<sequence length="722" mass="75534">MTSTRLTSRASHDKNQTAAGRSAGPLGRLGLRVLGHARVTLALWVLIVVGLGILAPRVEASLSGAGWQASGSQSVAARQLAQEHFGGNASSALQVVIHSGDTRLSSPQGQRTIHAVEQTLRSDHRIAAVIAPQPGATLSKDGRTAIVIGGAGADTNDMVRAAVDLKPQLTALSGDGIQVTPTGASQLWADFNAANLDAMLKSEMLSWPITLAILVLAFGALVAAGLPLLLTLAGLVASAGSLVLINEVVPVSIWAMNFAMMFALALGIDYALFIVVRYRAARAVPGATRESAVAETMDTAGKAVLLSGLTVLVSLSAVEIVPSPAFRSMAGGIMLAVVFVLAATLTLLPLVLGSLDTRINKLALPWARVSQHRSPAFEKWGERLWRRPLAYGLGALVVLLALAAPITGLRTAMPSIKVLPDNAAARIGYDRVQAAFGPGAPGMLQIIAPTQEAKTAATAVAKDRGIAAVLPAQPAADGAPYTLIQAMPKTDPSNPGLRQTVDRLRDTLPRGAVVGGAAVENLDLKSQLDRSTPWVIGIVLGLGFVLLLVALQAPLIALLGTLASLLSTAAAFGVARLVFQDGHLSGLFSFEPQGFLDAWAPVFFFAMIFAIAMDYTVFLLASAKEHWERSGDPHEAMVGAVAHSGRVIFAAGAVMVAVFFTFSLSGPLPPKEMGVILGVAVLLDAFLVRLVLLPVVLRLTGRAAWACPSWLRRILPTIRFSH</sequence>
<name>A0A849AST6_9MICO</name>
<evidence type="ECO:0000256" key="5">
    <source>
        <dbReference type="ARBA" id="ARBA00023136"/>
    </source>
</evidence>
<evidence type="ECO:0000256" key="7">
    <source>
        <dbReference type="SAM" id="Phobius"/>
    </source>
</evidence>
<proteinExistence type="predicted"/>
<dbReference type="Gene3D" id="1.20.1640.10">
    <property type="entry name" value="Multidrug efflux transporter AcrB transmembrane domain"/>
    <property type="match status" value="2"/>
</dbReference>
<accession>A0A849AST6</accession>
<dbReference type="InterPro" id="IPR000731">
    <property type="entry name" value="SSD"/>
</dbReference>
<dbReference type="PROSITE" id="PS50156">
    <property type="entry name" value="SSD"/>
    <property type="match status" value="2"/>
</dbReference>
<feature type="transmembrane region" description="Helical" evidence="7">
    <location>
        <begin position="599"/>
        <end position="621"/>
    </location>
</feature>
<dbReference type="Proteomes" id="UP000557772">
    <property type="component" value="Unassembled WGS sequence"/>
</dbReference>
<evidence type="ECO:0000256" key="4">
    <source>
        <dbReference type="ARBA" id="ARBA00022989"/>
    </source>
</evidence>
<feature type="transmembrane region" description="Helical" evidence="7">
    <location>
        <begin position="532"/>
        <end position="551"/>
    </location>
</feature>
<reference evidence="9 10" key="1">
    <citation type="submission" date="2020-05" db="EMBL/GenBank/DDBJ databases">
        <title>Flexivirga sp. ID2601S isolated from air conditioner.</title>
        <authorList>
            <person name="Kim D.H."/>
        </authorList>
    </citation>
    <scope>NUCLEOTIDE SEQUENCE [LARGE SCALE GENOMIC DNA]</scope>
    <source>
        <strain evidence="9 10">ID2601S</strain>
    </source>
</reference>
<keyword evidence="10" id="KW-1185">Reference proteome</keyword>
<protein>
    <submittedName>
        <fullName evidence="9">MMPL family transporter</fullName>
    </submittedName>
</protein>
<dbReference type="EMBL" id="JABENB010000004">
    <property type="protein sequence ID" value="NNG41330.1"/>
    <property type="molecule type" value="Genomic_DNA"/>
</dbReference>
<dbReference type="GO" id="GO:0005886">
    <property type="term" value="C:plasma membrane"/>
    <property type="evidence" value="ECO:0007669"/>
    <property type="project" value="UniProtKB-SubCell"/>
</dbReference>
<dbReference type="PANTHER" id="PTHR33406">
    <property type="entry name" value="MEMBRANE PROTEIN MJ1562-RELATED"/>
    <property type="match status" value="1"/>
</dbReference>
<dbReference type="SUPFAM" id="SSF82866">
    <property type="entry name" value="Multidrug efflux transporter AcrB transmembrane domain"/>
    <property type="match status" value="2"/>
</dbReference>
<evidence type="ECO:0000256" key="3">
    <source>
        <dbReference type="ARBA" id="ARBA00022692"/>
    </source>
</evidence>
<feature type="transmembrane region" description="Helical" evidence="7">
    <location>
        <begin position="209"/>
        <end position="233"/>
    </location>
</feature>
<dbReference type="AlphaFoldDB" id="A0A849AST6"/>
<evidence type="ECO:0000256" key="6">
    <source>
        <dbReference type="SAM" id="MobiDB-lite"/>
    </source>
</evidence>
<dbReference type="InterPro" id="IPR004869">
    <property type="entry name" value="MMPL_dom"/>
</dbReference>
<gene>
    <name evidence="9" type="ORF">HJ588_18895</name>
</gene>
<feature type="domain" description="SSD" evidence="8">
    <location>
        <begin position="229"/>
        <end position="354"/>
    </location>
</feature>
<dbReference type="InterPro" id="IPR050545">
    <property type="entry name" value="Mycobact_MmpL"/>
</dbReference>
<evidence type="ECO:0000259" key="8">
    <source>
        <dbReference type="PROSITE" id="PS50156"/>
    </source>
</evidence>
<dbReference type="PANTHER" id="PTHR33406:SF13">
    <property type="entry name" value="MEMBRANE PROTEIN YDFJ"/>
    <property type="match status" value="1"/>
</dbReference>
<keyword evidence="3 7" id="KW-0812">Transmembrane</keyword>
<dbReference type="Pfam" id="PF03176">
    <property type="entry name" value="MMPL"/>
    <property type="match status" value="2"/>
</dbReference>
<feature type="transmembrane region" description="Helical" evidence="7">
    <location>
        <begin position="253"/>
        <end position="278"/>
    </location>
</feature>
<feature type="transmembrane region" description="Helical" evidence="7">
    <location>
        <begin position="558"/>
        <end position="579"/>
    </location>
</feature>
<keyword evidence="4 7" id="KW-1133">Transmembrane helix</keyword>
<evidence type="ECO:0000313" key="10">
    <source>
        <dbReference type="Proteomes" id="UP000557772"/>
    </source>
</evidence>
<evidence type="ECO:0000256" key="1">
    <source>
        <dbReference type="ARBA" id="ARBA00004651"/>
    </source>
</evidence>
<feature type="transmembrane region" description="Helical" evidence="7">
    <location>
        <begin position="674"/>
        <end position="692"/>
    </location>
</feature>
<comment type="caution">
    <text evidence="9">The sequence shown here is derived from an EMBL/GenBank/DDBJ whole genome shotgun (WGS) entry which is preliminary data.</text>
</comment>
<keyword evidence="2" id="KW-1003">Cell membrane</keyword>
<organism evidence="9 10">
    <name type="scientific">Flexivirga aerilata</name>
    <dbReference type="NCBI Taxonomy" id="1656889"/>
    <lineage>
        <taxon>Bacteria</taxon>
        <taxon>Bacillati</taxon>
        <taxon>Actinomycetota</taxon>
        <taxon>Actinomycetes</taxon>
        <taxon>Micrococcales</taxon>
        <taxon>Dermacoccaceae</taxon>
        <taxon>Flexivirga</taxon>
    </lineage>
</organism>
<feature type="region of interest" description="Disordered" evidence="6">
    <location>
        <begin position="1"/>
        <end position="22"/>
    </location>
</feature>